<reference evidence="2" key="1">
    <citation type="submission" date="2025-08" db="UniProtKB">
        <authorList>
            <consortium name="RefSeq"/>
        </authorList>
    </citation>
    <scope>IDENTIFICATION</scope>
</reference>
<dbReference type="Proteomes" id="UP000079169">
    <property type="component" value="Unplaced"/>
</dbReference>
<dbReference type="AlphaFoldDB" id="A0A3Q0J948"/>
<accession>A0A3Q0J948</accession>
<name>A0A3Q0J948_DIACI</name>
<sequence length="165" mass="18953">MQQSPRRSARQHAQALGLSRTSFTRILHDLNFHPHKIAVVQMLKPQDITRRILFCNTMKKILDDDPDIQLFMSDEAHFHLNGEVNKPNCRYWAQNNPSELHQQPLHSEKVTAWAAVKTAVIGLRTIPASCINNRCTLKRLQRGLQCQNHVSLDPISSKKMEEQSP</sequence>
<keyword evidence="1" id="KW-1185">Reference proteome</keyword>
<dbReference type="PANTHER" id="PTHR47326:SF1">
    <property type="entry name" value="HTH PSQ-TYPE DOMAIN-CONTAINING PROTEIN"/>
    <property type="match status" value="1"/>
</dbReference>
<evidence type="ECO:0000313" key="1">
    <source>
        <dbReference type="Proteomes" id="UP000079169"/>
    </source>
</evidence>
<dbReference type="PANTHER" id="PTHR47326">
    <property type="entry name" value="TRANSPOSABLE ELEMENT TC3 TRANSPOSASE-LIKE PROTEIN"/>
    <property type="match status" value="1"/>
</dbReference>
<organism evidence="1 2">
    <name type="scientific">Diaphorina citri</name>
    <name type="common">Asian citrus psyllid</name>
    <dbReference type="NCBI Taxonomy" id="121845"/>
    <lineage>
        <taxon>Eukaryota</taxon>
        <taxon>Metazoa</taxon>
        <taxon>Ecdysozoa</taxon>
        <taxon>Arthropoda</taxon>
        <taxon>Hexapoda</taxon>
        <taxon>Insecta</taxon>
        <taxon>Pterygota</taxon>
        <taxon>Neoptera</taxon>
        <taxon>Paraneoptera</taxon>
        <taxon>Hemiptera</taxon>
        <taxon>Sternorrhyncha</taxon>
        <taxon>Psylloidea</taxon>
        <taxon>Psyllidae</taxon>
        <taxon>Diaphorininae</taxon>
        <taxon>Diaphorina</taxon>
    </lineage>
</organism>
<dbReference type="GeneID" id="113470619"/>
<proteinExistence type="predicted"/>
<gene>
    <name evidence="2" type="primary">LOC113470619</name>
</gene>
<protein>
    <submittedName>
        <fullName evidence="2">Uncharacterized protein LOC113470619</fullName>
    </submittedName>
</protein>
<dbReference type="RefSeq" id="XP_026684994.1">
    <property type="nucleotide sequence ID" value="XM_026829193.1"/>
</dbReference>
<dbReference type="PaxDb" id="121845-A0A3Q0J948"/>
<dbReference type="InterPro" id="IPR036397">
    <property type="entry name" value="RNaseH_sf"/>
</dbReference>
<dbReference type="Gene3D" id="3.30.420.10">
    <property type="entry name" value="Ribonuclease H-like superfamily/Ribonuclease H"/>
    <property type="match status" value="1"/>
</dbReference>
<dbReference type="STRING" id="121845.A0A3Q0J948"/>
<dbReference type="KEGG" id="dci:113470619"/>
<dbReference type="GO" id="GO:0003676">
    <property type="term" value="F:nucleic acid binding"/>
    <property type="evidence" value="ECO:0007669"/>
    <property type="project" value="InterPro"/>
</dbReference>
<evidence type="ECO:0000313" key="2">
    <source>
        <dbReference type="RefSeq" id="XP_026684994.1"/>
    </source>
</evidence>